<evidence type="ECO:0000313" key="2">
    <source>
        <dbReference type="Proteomes" id="UP000194360"/>
    </source>
</evidence>
<dbReference type="EMBL" id="MIGB01000007">
    <property type="protein sequence ID" value="OSY41871.1"/>
    <property type="molecule type" value="Genomic_DNA"/>
</dbReference>
<dbReference type="RefSeq" id="WP_085912176.1">
    <property type="nucleotide sequence ID" value="NZ_AP018920.1"/>
</dbReference>
<proteinExistence type="predicted"/>
<reference evidence="1 2" key="1">
    <citation type="submission" date="2016-09" db="EMBL/GenBank/DDBJ databases">
        <title>Pseudonocardia autotrophica DSM535, a candidate organism with high potential of specific P450 cytochromes.</title>
        <authorList>
            <person name="Grumaz C."/>
            <person name="Vainshtein Y."/>
            <person name="Kirstahler P."/>
            <person name="Sohn K."/>
        </authorList>
    </citation>
    <scope>NUCLEOTIDE SEQUENCE [LARGE SCALE GENOMIC DNA]</scope>
    <source>
        <strain evidence="1 2">DSM 535</strain>
    </source>
</reference>
<dbReference type="OrthoDB" id="3700025at2"/>
<protein>
    <submittedName>
        <fullName evidence="1">Uncharacterized protein</fullName>
    </submittedName>
</protein>
<sequence>MPPAQRDGPIHEVADDVAVEFLLAQPGLLAVVLAEHVDDGTRHCRSCPGPQSGRRRRPCNVRLLAARSERVRVARAERVRVAGAAEPGAAAR</sequence>
<gene>
    <name evidence="1" type="ORF">BG845_01900</name>
</gene>
<evidence type="ECO:0000313" key="1">
    <source>
        <dbReference type="EMBL" id="OSY41871.1"/>
    </source>
</evidence>
<keyword evidence="2" id="KW-1185">Reference proteome</keyword>
<organism evidence="1 2">
    <name type="scientific">Pseudonocardia autotrophica</name>
    <name type="common">Amycolata autotrophica</name>
    <name type="synonym">Nocardia autotrophica</name>
    <dbReference type="NCBI Taxonomy" id="2074"/>
    <lineage>
        <taxon>Bacteria</taxon>
        <taxon>Bacillati</taxon>
        <taxon>Actinomycetota</taxon>
        <taxon>Actinomycetes</taxon>
        <taxon>Pseudonocardiales</taxon>
        <taxon>Pseudonocardiaceae</taxon>
        <taxon>Pseudonocardia</taxon>
    </lineage>
</organism>
<comment type="caution">
    <text evidence="1">The sequence shown here is derived from an EMBL/GenBank/DDBJ whole genome shotgun (WGS) entry which is preliminary data.</text>
</comment>
<dbReference type="Proteomes" id="UP000194360">
    <property type="component" value="Unassembled WGS sequence"/>
</dbReference>
<accession>A0A1Y2N3W3</accession>
<name>A0A1Y2N3W3_PSEAH</name>
<dbReference type="AlphaFoldDB" id="A0A1Y2N3W3"/>